<evidence type="ECO:0000256" key="2">
    <source>
        <dbReference type="ARBA" id="ARBA00023015"/>
    </source>
</evidence>
<dbReference type="Pfam" id="PF08281">
    <property type="entry name" value="Sigma70_r4_2"/>
    <property type="match status" value="1"/>
</dbReference>
<keyword evidence="8" id="KW-1185">Reference proteome</keyword>
<dbReference type="PANTHER" id="PTHR43133:SF46">
    <property type="entry name" value="RNA POLYMERASE SIGMA-70 FACTOR ECF SUBFAMILY"/>
    <property type="match status" value="1"/>
</dbReference>
<keyword evidence="4" id="KW-0804">Transcription</keyword>
<feature type="domain" description="RNA polymerase sigma-70 region 2" evidence="5">
    <location>
        <begin position="36"/>
        <end position="101"/>
    </location>
</feature>
<proteinExistence type="inferred from homology"/>
<evidence type="ECO:0000259" key="5">
    <source>
        <dbReference type="Pfam" id="PF04542"/>
    </source>
</evidence>
<keyword evidence="2" id="KW-0805">Transcription regulation</keyword>
<keyword evidence="3" id="KW-0731">Sigma factor</keyword>
<dbReference type="Pfam" id="PF04542">
    <property type="entry name" value="Sigma70_r2"/>
    <property type="match status" value="1"/>
</dbReference>
<dbReference type="NCBIfam" id="TIGR02937">
    <property type="entry name" value="sigma70-ECF"/>
    <property type="match status" value="1"/>
</dbReference>
<dbReference type="SUPFAM" id="SSF88946">
    <property type="entry name" value="Sigma2 domain of RNA polymerase sigma factors"/>
    <property type="match status" value="1"/>
</dbReference>
<dbReference type="Proteomes" id="UP000606494">
    <property type="component" value="Unassembled WGS sequence"/>
</dbReference>
<feature type="domain" description="RNA polymerase sigma factor 70 region 4 type 2" evidence="6">
    <location>
        <begin position="133"/>
        <end position="183"/>
    </location>
</feature>
<accession>A0ABR7Y2P5</accession>
<comment type="similarity">
    <text evidence="1">Belongs to the sigma-70 factor family. ECF subfamily.</text>
</comment>
<dbReference type="SUPFAM" id="SSF88659">
    <property type="entry name" value="Sigma3 and sigma4 domains of RNA polymerase sigma factors"/>
    <property type="match status" value="1"/>
</dbReference>
<name>A0ABR7Y2P5_9SPHI</name>
<dbReference type="InterPro" id="IPR036388">
    <property type="entry name" value="WH-like_DNA-bd_sf"/>
</dbReference>
<dbReference type="EMBL" id="JACNYK010000002">
    <property type="protein sequence ID" value="MBD1425585.1"/>
    <property type="molecule type" value="Genomic_DNA"/>
</dbReference>
<evidence type="ECO:0000256" key="3">
    <source>
        <dbReference type="ARBA" id="ARBA00023082"/>
    </source>
</evidence>
<sequence length="199" mass="23475">MTKPADIIDMIPYKQLSDSDLLCLMTKDQEQAFSELFSRYWDKLLQTAIHKIDDVMEAENIVQDVFVSLWKRRKELNITGSFQHYLLVAVKYRIIKVLNHQRVRRVYVEEGCSSVDLLDDSTRQYLDFVELQDRLEQLVGNLPEKARLIYRMNKEEDMSYREIASELDITEKAVDAHLVRAKKVLRSGLQRFLSLYLLV</sequence>
<evidence type="ECO:0000259" key="6">
    <source>
        <dbReference type="Pfam" id="PF08281"/>
    </source>
</evidence>
<protein>
    <submittedName>
        <fullName evidence="7">RNA polymerase sigma-70 factor</fullName>
    </submittedName>
</protein>
<dbReference type="Gene3D" id="1.10.10.10">
    <property type="entry name" value="Winged helix-like DNA-binding domain superfamily/Winged helix DNA-binding domain"/>
    <property type="match status" value="1"/>
</dbReference>
<dbReference type="InterPro" id="IPR013249">
    <property type="entry name" value="RNA_pol_sigma70_r4_t2"/>
</dbReference>
<comment type="caution">
    <text evidence="7">The sequence shown here is derived from an EMBL/GenBank/DDBJ whole genome shotgun (WGS) entry which is preliminary data.</text>
</comment>
<dbReference type="CDD" id="cd06171">
    <property type="entry name" value="Sigma70_r4"/>
    <property type="match status" value="1"/>
</dbReference>
<organism evidence="7 8">
    <name type="scientific">Sphingobacterium arenae</name>
    <dbReference type="NCBI Taxonomy" id="1280598"/>
    <lineage>
        <taxon>Bacteria</taxon>
        <taxon>Pseudomonadati</taxon>
        <taxon>Bacteroidota</taxon>
        <taxon>Sphingobacteriia</taxon>
        <taxon>Sphingobacteriales</taxon>
        <taxon>Sphingobacteriaceae</taxon>
        <taxon>Sphingobacterium</taxon>
    </lineage>
</organism>
<dbReference type="Gene3D" id="1.10.1740.10">
    <property type="match status" value="1"/>
</dbReference>
<dbReference type="InterPro" id="IPR013325">
    <property type="entry name" value="RNA_pol_sigma_r2"/>
</dbReference>
<evidence type="ECO:0000256" key="1">
    <source>
        <dbReference type="ARBA" id="ARBA00010641"/>
    </source>
</evidence>
<dbReference type="InterPro" id="IPR007627">
    <property type="entry name" value="RNA_pol_sigma70_r2"/>
</dbReference>
<evidence type="ECO:0000313" key="8">
    <source>
        <dbReference type="Proteomes" id="UP000606494"/>
    </source>
</evidence>
<dbReference type="InterPro" id="IPR014327">
    <property type="entry name" value="RNA_pol_sigma70_bacteroid"/>
</dbReference>
<dbReference type="PANTHER" id="PTHR43133">
    <property type="entry name" value="RNA POLYMERASE ECF-TYPE SIGMA FACTO"/>
    <property type="match status" value="1"/>
</dbReference>
<dbReference type="InterPro" id="IPR013324">
    <property type="entry name" value="RNA_pol_sigma_r3/r4-like"/>
</dbReference>
<gene>
    <name evidence="7" type="ORF">H8B17_08335</name>
</gene>
<dbReference type="NCBIfam" id="TIGR02985">
    <property type="entry name" value="Sig70_bacteroi1"/>
    <property type="match status" value="1"/>
</dbReference>
<evidence type="ECO:0000313" key="7">
    <source>
        <dbReference type="EMBL" id="MBD1425585.1"/>
    </source>
</evidence>
<evidence type="ECO:0000256" key="4">
    <source>
        <dbReference type="ARBA" id="ARBA00023163"/>
    </source>
</evidence>
<dbReference type="InterPro" id="IPR014284">
    <property type="entry name" value="RNA_pol_sigma-70_dom"/>
</dbReference>
<reference evidence="7 8" key="1">
    <citation type="submission" date="2020-08" db="EMBL/GenBank/DDBJ databases">
        <title>Sphingobacterium sp. DN00404 isolated from aquaculture water.</title>
        <authorList>
            <person name="Zhang M."/>
        </authorList>
    </citation>
    <scope>NUCLEOTIDE SEQUENCE [LARGE SCALE GENOMIC DNA]</scope>
    <source>
        <strain evidence="7 8">KCTC 32294</strain>
    </source>
</reference>
<dbReference type="InterPro" id="IPR039425">
    <property type="entry name" value="RNA_pol_sigma-70-like"/>
</dbReference>